<evidence type="ECO:0000313" key="2">
    <source>
        <dbReference type="Proteomes" id="UP000215002"/>
    </source>
</evidence>
<sequence>MYNWPEHLLTAVNKSNRQTLKEGVLYNQDTFLFEFQFLPVTIASITNNATKKICR</sequence>
<dbReference type="KEGG" id="muc:MuYL_4278"/>
<dbReference type="EMBL" id="CP022743">
    <property type="protein sequence ID" value="ASU36163.1"/>
    <property type="molecule type" value="Genomic_DNA"/>
</dbReference>
<gene>
    <name evidence="1" type="ORF">MuYL_4278</name>
</gene>
<keyword evidence="2" id="KW-1185">Reference proteome</keyword>
<name>A0A223P203_9SPHI</name>
<reference evidence="1 2" key="1">
    <citation type="submission" date="2017-08" db="EMBL/GenBank/DDBJ databases">
        <title>Complete genome sequence of Mucilaginibacter sp. strain BJC16-A31.</title>
        <authorList>
            <consortium name="Henan University of Science and Technology"/>
            <person name="You X."/>
        </authorList>
    </citation>
    <scope>NUCLEOTIDE SEQUENCE [LARGE SCALE GENOMIC DNA]</scope>
    <source>
        <strain evidence="1 2">BJC16-A31</strain>
    </source>
</reference>
<organism evidence="1 2">
    <name type="scientific">Mucilaginibacter xinganensis</name>
    <dbReference type="NCBI Taxonomy" id="1234841"/>
    <lineage>
        <taxon>Bacteria</taxon>
        <taxon>Pseudomonadati</taxon>
        <taxon>Bacteroidota</taxon>
        <taxon>Sphingobacteriia</taxon>
        <taxon>Sphingobacteriales</taxon>
        <taxon>Sphingobacteriaceae</taxon>
        <taxon>Mucilaginibacter</taxon>
    </lineage>
</organism>
<accession>A0A223P203</accession>
<dbReference type="Proteomes" id="UP000215002">
    <property type="component" value="Chromosome"/>
</dbReference>
<dbReference type="AlphaFoldDB" id="A0A223P203"/>
<evidence type="ECO:0000313" key="1">
    <source>
        <dbReference type="EMBL" id="ASU36163.1"/>
    </source>
</evidence>
<proteinExistence type="predicted"/>
<protein>
    <submittedName>
        <fullName evidence="1">Uncharacterized protein</fullName>
    </submittedName>
</protein>